<proteinExistence type="predicted"/>
<gene>
    <name evidence="2" type="ORF">AUC71_06830</name>
</gene>
<dbReference type="Proteomes" id="UP000095042">
    <property type="component" value="Unassembled WGS sequence"/>
</dbReference>
<protein>
    <recommendedName>
        <fullName evidence="1">Sulfotransferase domain-containing protein</fullName>
    </recommendedName>
</protein>
<organism evidence="2 3">
    <name type="scientific">Methyloceanibacter marginalis</name>
    <dbReference type="NCBI Taxonomy" id="1774971"/>
    <lineage>
        <taxon>Bacteria</taxon>
        <taxon>Pseudomonadati</taxon>
        <taxon>Pseudomonadota</taxon>
        <taxon>Alphaproteobacteria</taxon>
        <taxon>Hyphomicrobiales</taxon>
        <taxon>Hyphomicrobiaceae</taxon>
        <taxon>Methyloceanibacter</taxon>
    </lineage>
</organism>
<sequence length="359" mass="40974">MDVFLTHHKCASGWLTNVLSELSKREGKKFRVTGNTASFAPPKFDGVFANLNASYEFLPPDLRRAVHIIRNPLDVVTSAYYSHRNSHPVFHEWQELSQQREKLRQLNLPEGMLLSMIFLEQYDFHSGYVVPPLYAIRTWKYDDDRILTVLMEDLVSDPVGELTRAFQHLGGAVPGSLLEVCEQFRFETVSGGRSAGESDEKSHYRSGKRDSWRNDLPPIVAHACAVHMSDVLKRFYPYVLEELELSLPSAVAPAPHPPKPSAVSDERLSNRDFIYIIFEYVLGRGPDAATAQTLAARLDGGESPISVFADIYFAPELMEQKRRALAQMWRRRPDGSDIHVEAISQRAKRPWWRVFFSRL</sequence>
<evidence type="ECO:0000313" key="3">
    <source>
        <dbReference type="Proteomes" id="UP000095042"/>
    </source>
</evidence>
<dbReference type="RefSeq" id="WP_069622853.1">
    <property type="nucleotide sequence ID" value="NZ_LPWD01000031.1"/>
</dbReference>
<evidence type="ECO:0000259" key="1">
    <source>
        <dbReference type="Pfam" id="PF00685"/>
    </source>
</evidence>
<dbReference type="EMBL" id="LPWD01000031">
    <property type="protein sequence ID" value="ODS03931.1"/>
    <property type="molecule type" value="Genomic_DNA"/>
</dbReference>
<dbReference type="InterPro" id="IPR000863">
    <property type="entry name" value="Sulfotransferase_dom"/>
</dbReference>
<dbReference type="GO" id="GO:0008146">
    <property type="term" value="F:sulfotransferase activity"/>
    <property type="evidence" value="ECO:0007669"/>
    <property type="project" value="InterPro"/>
</dbReference>
<dbReference type="SUPFAM" id="SSF52540">
    <property type="entry name" value="P-loop containing nucleoside triphosphate hydrolases"/>
    <property type="match status" value="1"/>
</dbReference>
<dbReference type="InterPro" id="IPR027417">
    <property type="entry name" value="P-loop_NTPase"/>
</dbReference>
<keyword evidence="3" id="KW-1185">Reference proteome</keyword>
<dbReference type="OrthoDB" id="9804504at2"/>
<dbReference type="Pfam" id="PF00685">
    <property type="entry name" value="Sulfotransfer_1"/>
    <property type="match status" value="1"/>
</dbReference>
<accession>A0A1E3WDR5</accession>
<dbReference type="Gene3D" id="3.40.50.300">
    <property type="entry name" value="P-loop containing nucleotide triphosphate hydrolases"/>
    <property type="match status" value="1"/>
</dbReference>
<comment type="caution">
    <text evidence="2">The sequence shown here is derived from an EMBL/GenBank/DDBJ whole genome shotgun (WGS) entry which is preliminary data.</text>
</comment>
<reference evidence="2 3" key="1">
    <citation type="journal article" date="2016" name="Environ. Microbiol.">
        <title>New Methyloceanibacter diversity from North Sea sediments includes methanotroph containing solely the soluble methane monooxygenase.</title>
        <authorList>
            <person name="Vekeman B."/>
            <person name="Kerckhof F.M."/>
            <person name="Cremers G."/>
            <person name="de Vos P."/>
            <person name="Vandamme P."/>
            <person name="Boon N."/>
            <person name="Op den Camp H.J."/>
            <person name="Heylen K."/>
        </authorList>
    </citation>
    <scope>NUCLEOTIDE SEQUENCE [LARGE SCALE GENOMIC DNA]</scope>
    <source>
        <strain evidence="2 3">R-67177</strain>
    </source>
</reference>
<feature type="domain" description="Sulfotransferase" evidence="1">
    <location>
        <begin position="64"/>
        <end position="227"/>
    </location>
</feature>
<dbReference type="AlphaFoldDB" id="A0A1E3WDR5"/>
<evidence type="ECO:0000313" key="2">
    <source>
        <dbReference type="EMBL" id="ODS03931.1"/>
    </source>
</evidence>
<name>A0A1E3WDR5_9HYPH</name>